<feature type="binding site" evidence="6">
    <location>
        <position position="206"/>
    </location>
    <ligand>
        <name>S-adenosyl-L-methionine</name>
        <dbReference type="ChEBI" id="CHEBI:59789"/>
    </ligand>
</feature>
<dbReference type="GO" id="GO:0032259">
    <property type="term" value="P:methylation"/>
    <property type="evidence" value="ECO:0007669"/>
    <property type="project" value="UniProtKB-KW"/>
</dbReference>
<keyword evidence="7" id="KW-0687">Ribonucleoprotein</keyword>
<gene>
    <name evidence="6" type="primary">prmA</name>
    <name evidence="7" type="ORF">SAMN05216366_13311</name>
</gene>
<feature type="binding site" evidence="6">
    <location>
        <position position="249"/>
    </location>
    <ligand>
        <name>S-adenosyl-L-methionine</name>
        <dbReference type="ChEBI" id="CHEBI:59789"/>
    </ligand>
</feature>
<evidence type="ECO:0000256" key="6">
    <source>
        <dbReference type="HAMAP-Rule" id="MF_00735"/>
    </source>
</evidence>
<dbReference type="Pfam" id="PF06325">
    <property type="entry name" value="PrmA"/>
    <property type="match status" value="1"/>
</dbReference>
<keyword evidence="5 6" id="KW-0949">S-adenosyl-L-methionine</keyword>
<dbReference type="EMBL" id="FNJQ01000033">
    <property type="protein sequence ID" value="SDP65558.1"/>
    <property type="molecule type" value="Genomic_DNA"/>
</dbReference>
<dbReference type="InterPro" id="IPR029063">
    <property type="entry name" value="SAM-dependent_MTases_sf"/>
</dbReference>
<accession>A0A1H0UHT8</accession>
<dbReference type="GO" id="GO:0016279">
    <property type="term" value="F:protein-lysine N-methyltransferase activity"/>
    <property type="evidence" value="ECO:0007669"/>
    <property type="project" value="RHEA"/>
</dbReference>
<dbReference type="CDD" id="cd02440">
    <property type="entry name" value="AdoMet_MTases"/>
    <property type="match status" value="1"/>
</dbReference>
<evidence type="ECO:0000256" key="4">
    <source>
        <dbReference type="ARBA" id="ARBA00022679"/>
    </source>
</evidence>
<reference evidence="7 8" key="1">
    <citation type="submission" date="2016-10" db="EMBL/GenBank/DDBJ databases">
        <authorList>
            <person name="de Groot N.N."/>
        </authorList>
    </citation>
    <scope>NUCLEOTIDE SEQUENCE [LARGE SCALE GENOMIC DNA]</scope>
    <source>
        <strain evidence="7 8">S137</strain>
    </source>
</reference>
<dbReference type="EC" id="2.1.1.-" evidence="6"/>
<feature type="binding site" evidence="6">
    <location>
        <position position="163"/>
    </location>
    <ligand>
        <name>S-adenosyl-L-methionine</name>
        <dbReference type="ChEBI" id="CHEBI:59789"/>
    </ligand>
</feature>
<dbReference type="SUPFAM" id="SSF53335">
    <property type="entry name" value="S-adenosyl-L-methionine-dependent methyltransferases"/>
    <property type="match status" value="1"/>
</dbReference>
<keyword evidence="3 6" id="KW-0489">Methyltransferase</keyword>
<organism evidence="7 8">
    <name type="scientific">Selenomonas ruminantium</name>
    <dbReference type="NCBI Taxonomy" id="971"/>
    <lineage>
        <taxon>Bacteria</taxon>
        <taxon>Bacillati</taxon>
        <taxon>Bacillota</taxon>
        <taxon>Negativicutes</taxon>
        <taxon>Selenomonadales</taxon>
        <taxon>Selenomonadaceae</taxon>
        <taxon>Selenomonas</taxon>
    </lineage>
</organism>
<comment type="subcellular location">
    <subcellularLocation>
        <location evidence="6">Cytoplasm</location>
    </subcellularLocation>
</comment>
<sequence>MQWAEVSIQTTHEATDVVAEIYHDLGASGVVIEDPEMLNNYIDAGQWDFSDIERAADTSIVTVKAYLPVNEDLDDKLRTFEQRIQAFKALADDDMEKGPCTISWNTVRDEDWADNWKAYFHPEKIGGMIVIKPTWEDYEASPDDIVIELDPGSAFGTGTHPTTSMCIRELETLVRGGMRVFDVGTGSGVLSIAAAKLGATDVTAMDYDKVAVEVAEENIRQNGVEDIVKTGVSDILKSFDGKADLIVANIIADIIIMLFDELDEHLAEGGHLLASGIIAERLADVTEACLAHGFVVDKVTEEKGWVAMTISRGEAK</sequence>
<evidence type="ECO:0000256" key="2">
    <source>
        <dbReference type="ARBA" id="ARBA00022490"/>
    </source>
</evidence>
<name>A0A1H0UHT8_SELRU</name>
<dbReference type="GO" id="GO:0005840">
    <property type="term" value="C:ribosome"/>
    <property type="evidence" value="ECO:0007669"/>
    <property type="project" value="UniProtKB-KW"/>
</dbReference>
<feature type="binding site" evidence="6">
    <location>
        <position position="184"/>
    </location>
    <ligand>
        <name>S-adenosyl-L-methionine</name>
        <dbReference type="ChEBI" id="CHEBI:59789"/>
    </ligand>
</feature>
<dbReference type="Gene3D" id="3.40.50.150">
    <property type="entry name" value="Vaccinia Virus protein VP39"/>
    <property type="match status" value="1"/>
</dbReference>
<dbReference type="GO" id="GO:0005737">
    <property type="term" value="C:cytoplasm"/>
    <property type="evidence" value="ECO:0007669"/>
    <property type="project" value="UniProtKB-SubCell"/>
</dbReference>
<evidence type="ECO:0000256" key="1">
    <source>
        <dbReference type="ARBA" id="ARBA00009741"/>
    </source>
</evidence>
<dbReference type="RefSeq" id="WP_074573220.1">
    <property type="nucleotide sequence ID" value="NZ_FNJQ01000033.1"/>
</dbReference>
<comment type="function">
    <text evidence="6">Methylates ribosomal protein L11.</text>
</comment>
<dbReference type="NCBIfam" id="TIGR00406">
    <property type="entry name" value="prmA"/>
    <property type="match status" value="1"/>
</dbReference>
<keyword evidence="7" id="KW-0689">Ribosomal protein</keyword>
<dbReference type="PIRSF" id="PIRSF000401">
    <property type="entry name" value="RPL11_MTase"/>
    <property type="match status" value="1"/>
</dbReference>
<evidence type="ECO:0000313" key="8">
    <source>
        <dbReference type="Proteomes" id="UP000182412"/>
    </source>
</evidence>
<dbReference type="InterPro" id="IPR004498">
    <property type="entry name" value="Ribosomal_PrmA_MeTrfase"/>
</dbReference>
<comment type="similarity">
    <text evidence="1 6">Belongs to the methyltransferase superfamily. PrmA family.</text>
</comment>
<keyword evidence="4 6" id="KW-0808">Transferase</keyword>
<evidence type="ECO:0000256" key="5">
    <source>
        <dbReference type="ARBA" id="ARBA00022691"/>
    </source>
</evidence>
<evidence type="ECO:0000313" key="7">
    <source>
        <dbReference type="EMBL" id="SDP65558.1"/>
    </source>
</evidence>
<dbReference type="PANTHER" id="PTHR43648:SF1">
    <property type="entry name" value="ELECTRON TRANSFER FLAVOPROTEIN BETA SUBUNIT LYSINE METHYLTRANSFERASE"/>
    <property type="match status" value="1"/>
</dbReference>
<keyword evidence="2 6" id="KW-0963">Cytoplasm</keyword>
<dbReference type="HAMAP" id="MF_00735">
    <property type="entry name" value="Methyltr_PrmA"/>
    <property type="match status" value="1"/>
</dbReference>
<evidence type="ECO:0000256" key="3">
    <source>
        <dbReference type="ARBA" id="ARBA00022603"/>
    </source>
</evidence>
<dbReference type="Proteomes" id="UP000182412">
    <property type="component" value="Unassembled WGS sequence"/>
</dbReference>
<protein>
    <recommendedName>
        <fullName evidence="6">Ribosomal protein L11 methyltransferase</fullName>
        <shortName evidence="6">L11 Mtase</shortName>
        <ecNumber evidence="6">2.1.1.-</ecNumber>
    </recommendedName>
</protein>
<dbReference type="OrthoDB" id="9785995at2"/>
<dbReference type="InterPro" id="IPR050078">
    <property type="entry name" value="Ribosomal_L11_MeTrfase_PrmA"/>
</dbReference>
<dbReference type="PANTHER" id="PTHR43648">
    <property type="entry name" value="ELECTRON TRANSFER FLAVOPROTEIN BETA SUBUNIT LYSINE METHYLTRANSFERASE"/>
    <property type="match status" value="1"/>
</dbReference>
<dbReference type="AlphaFoldDB" id="A0A1H0UHT8"/>
<comment type="catalytic activity">
    <reaction evidence="6">
        <text>L-lysyl-[protein] + 3 S-adenosyl-L-methionine = N(6),N(6),N(6)-trimethyl-L-lysyl-[protein] + 3 S-adenosyl-L-homocysteine + 3 H(+)</text>
        <dbReference type="Rhea" id="RHEA:54192"/>
        <dbReference type="Rhea" id="RHEA-COMP:9752"/>
        <dbReference type="Rhea" id="RHEA-COMP:13826"/>
        <dbReference type="ChEBI" id="CHEBI:15378"/>
        <dbReference type="ChEBI" id="CHEBI:29969"/>
        <dbReference type="ChEBI" id="CHEBI:57856"/>
        <dbReference type="ChEBI" id="CHEBI:59789"/>
        <dbReference type="ChEBI" id="CHEBI:61961"/>
    </reaction>
</comment>
<proteinExistence type="inferred from homology"/>